<dbReference type="STRING" id="645133.E3QWW0"/>
<dbReference type="GO" id="GO:0035435">
    <property type="term" value="P:phosphate ion transmembrane transport"/>
    <property type="evidence" value="ECO:0007669"/>
    <property type="project" value="TreeGrafter"/>
</dbReference>
<evidence type="ECO:0000256" key="3">
    <source>
        <dbReference type="ARBA" id="ARBA00022592"/>
    </source>
</evidence>
<keyword evidence="6 8" id="KW-0472">Membrane</keyword>
<feature type="transmembrane region" description="Helical" evidence="8">
    <location>
        <begin position="89"/>
        <end position="113"/>
    </location>
</feature>
<dbReference type="PANTHER" id="PTHR11101">
    <property type="entry name" value="PHOSPHATE TRANSPORTER"/>
    <property type="match status" value="1"/>
</dbReference>
<dbReference type="Pfam" id="PF01384">
    <property type="entry name" value="PHO4"/>
    <property type="match status" value="1"/>
</dbReference>
<keyword evidence="5 8" id="KW-1133">Transmembrane helix</keyword>
<dbReference type="GeneID" id="24415857"/>
<name>E3QWW0_COLGM</name>
<organism evidence="10">
    <name type="scientific">Colletotrichum graminicola (strain M1.001 / M2 / FGSC 10212)</name>
    <name type="common">Maize anthracnose fungus</name>
    <name type="synonym">Glomerella graminicola</name>
    <dbReference type="NCBI Taxonomy" id="645133"/>
    <lineage>
        <taxon>Eukaryota</taxon>
        <taxon>Fungi</taxon>
        <taxon>Dikarya</taxon>
        <taxon>Ascomycota</taxon>
        <taxon>Pezizomycotina</taxon>
        <taxon>Sordariomycetes</taxon>
        <taxon>Hypocreomycetidae</taxon>
        <taxon>Glomerellales</taxon>
        <taxon>Glomerellaceae</taxon>
        <taxon>Colletotrichum</taxon>
        <taxon>Colletotrichum graminicola species complex</taxon>
    </lineage>
</organism>
<dbReference type="VEuPathDB" id="FungiDB:GLRG_10492"/>
<keyword evidence="4 8" id="KW-0812">Transmembrane</keyword>
<feature type="compositionally biased region" description="Polar residues" evidence="7">
    <location>
        <begin position="9"/>
        <end position="23"/>
    </location>
</feature>
<protein>
    <submittedName>
        <fullName evidence="9">Phosphate-repressible phosphate permease</fullName>
    </submittedName>
</protein>
<proteinExistence type="predicted"/>
<dbReference type="GO" id="GO:0005315">
    <property type="term" value="F:phosphate transmembrane transporter activity"/>
    <property type="evidence" value="ECO:0007669"/>
    <property type="project" value="InterPro"/>
</dbReference>
<feature type="transmembrane region" description="Helical" evidence="8">
    <location>
        <begin position="252"/>
        <end position="274"/>
    </location>
</feature>
<evidence type="ECO:0000256" key="2">
    <source>
        <dbReference type="ARBA" id="ARBA00022448"/>
    </source>
</evidence>
<dbReference type="GO" id="GO:0016020">
    <property type="term" value="C:membrane"/>
    <property type="evidence" value="ECO:0007669"/>
    <property type="project" value="UniProtKB-SubCell"/>
</dbReference>
<dbReference type="PANTHER" id="PTHR11101:SF80">
    <property type="entry name" value="PHOSPHATE TRANSPORTER"/>
    <property type="match status" value="1"/>
</dbReference>
<dbReference type="EMBL" id="GG697391">
    <property type="protein sequence ID" value="EFQ35348.1"/>
    <property type="molecule type" value="Genomic_DNA"/>
</dbReference>
<dbReference type="eggNOG" id="KOG2493">
    <property type="taxonomic scope" value="Eukaryota"/>
</dbReference>
<feature type="region of interest" description="Disordered" evidence="7">
    <location>
        <begin position="1"/>
        <end position="23"/>
    </location>
</feature>
<dbReference type="HOGENOM" id="CLU_1001185_0_0_1"/>
<sequence length="278" mass="30852">MDPPPQGGSRETTTGPDANDVANSFSTSISSRTMKRAMAIAAAAEFPGSTTVGFRVTDTLRNNTIDPHLYDALPSKVVQLQVKFTPTQVLIATLCVAASATLLQAFFLLPYLWQKIIDEDWELEWTVMWRGPWLLSRPPTLSLPDAPVVSAVSGSHHSLSDLVPHRFAGSRASLPILSWRLNRVFLRGVEQDANTLQRRNAVLFWDIADTHVSAPHYDNRAECMYSSLRIIAASAVNGDRRGMEPRLMVWTYFRWFITVLIAGVLSGSLMTLMLNASH</sequence>
<reference evidence="10" key="1">
    <citation type="journal article" date="2012" name="Nat. Genet.">
        <title>Lifestyle transitions in plant pathogenic Colletotrichum fungi deciphered by genome and transcriptome analyses.</title>
        <authorList>
            <person name="O'Connell R.J."/>
            <person name="Thon M.R."/>
            <person name="Hacquard S."/>
            <person name="Amyotte S.G."/>
            <person name="Kleemann J."/>
            <person name="Torres M.F."/>
            <person name="Damm U."/>
            <person name="Buiate E.A."/>
            <person name="Epstein L."/>
            <person name="Alkan N."/>
            <person name="Altmueller J."/>
            <person name="Alvarado-Balderrama L."/>
            <person name="Bauser C.A."/>
            <person name="Becker C."/>
            <person name="Birren B.W."/>
            <person name="Chen Z."/>
            <person name="Choi J."/>
            <person name="Crouch J.A."/>
            <person name="Duvick J.P."/>
            <person name="Farman M.A."/>
            <person name="Gan P."/>
            <person name="Heiman D."/>
            <person name="Henrissat B."/>
            <person name="Howard R.J."/>
            <person name="Kabbage M."/>
            <person name="Koch C."/>
            <person name="Kracher B."/>
            <person name="Kubo Y."/>
            <person name="Law A.D."/>
            <person name="Lebrun M.-H."/>
            <person name="Lee Y.-H."/>
            <person name="Miyara I."/>
            <person name="Moore N."/>
            <person name="Neumann U."/>
            <person name="Nordstroem K."/>
            <person name="Panaccione D.G."/>
            <person name="Panstruga R."/>
            <person name="Place M."/>
            <person name="Proctor R.H."/>
            <person name="Prusky D."/>
            <person name="Rech G."/>
            <person name="Reinhardt R."/>
            <person name="Rollins J.A."/>
            <person name="Rounsley S."/>
            <person name="Schardl C.L."/>
            <person name="Schwartz D.C."/>
            <person name="Shenoy N."/>
            <person name="Shirasu K."/>
            <person name="Sikhakolli U.R."/>
            <person name="Stueber K."/>
            <person name="Sukno S.A."/>
            <person name="Sweigard J.A."/>
            <person name="Takano Y."/>
            <person name="Takahara H."/>
            <person name="Trail F."/>
            <person name="van der Does H.C."/>
            <person name="Voll L.M."/>
            <person name="Will I."/>
            <person name="Young S."/>
            <person name="Zeng Q."/>
            <person name="Zhang J."/>
            <person name="Zhou S."/>
            <person name="Dickman M.B."/>
            <person name="Schulze-Lefert P."/>
            <person name="Ver Loren van Themaat E."/>
            <person name="Ma L.-J."/>
            <person name="Vaillancourt L.J."/>
        </authorList>
    </citation>
    <scope>NUCLEOTIDE SEQUENCE [LARGE SCALE GENOMIC DNA]</scope>
    <source>
        <strain evidence="10">M1.001 / M2 / FGSC 10212</strain>
    </source>
</reference>
<evidence type="ECO:0000313" key="10">
    <source>
        <dbReference type="Proteomes" id="UP000008782"/>
    </source>
</evidence>
<evidence type="ECO:0000256" key="7">
    <source>
        <dbReference type="SAM" id="MobiDB-lite"/>
    </source>
</evidence>
<keyword evidence="3" id="KW-0592">Phosphate transport</keyword>
<evidence type="ECO:0000256" key="4">
    <source>
        <dbReference type="ARBA" id="ARBA00022692"/>
    </source>
</evidence>
<keyword evidence="2" id="KW-0813">Transport</keyword>
<comment type="subcellular location">
    <subcellularLocation>
        <location evidence="1">Membrane</location>
        <topology evidence="1">Multi-pass membrane protein</topology>
    </subcellularLocation>
</comment>
<evidence type="ECO:0000256" key="8">
    <source>
        <dbReference type="SAM" id="Phobius"/>
    </source>
</evidence>
<gene>
    <name evidence="9" type="ORF">GLRG_10492</name>
</gene>
<evidence type="ECO:0000256" key="6">
    <source>
        <dbReference type="ARBA" id="ARBA00023136"/>
    </source>
</evidence>
<evidence type="ECO:0000256" key="5">
    <source>
        <dbReference type="ARBA" id="ARBA00022989"/>
    </source>
</evidence>
<dbReference type="AlphaFoldDB" id="E3QWW0"/>
<dbReference type="Proteomes" id="UP000008782">
    <property type="component" value="Unassembled WGS sequence"/>
</dbReference>
<dbReference type="OrthoDB" id="260807at2759"/>
<keyword evidence="10" id="KW-1185">Reference proteome</keyword>
<dbReference type="InterPro" id="IPR001204">
    <property type="entry name" value="Phos_transporter"/>
</dbReference>
<dbReference type="RefSeq" id="XP_008099368.1">
    <property type="nucleotide sequence ID" value="XM_008101177.1"/>
</dbReference>
<accession>E3QWW0</accession>
<evidence type="ECO:0000313" key="9">
    <source>
        <dbReference type="EMBL" id="EFQ35348.1"/>
    </source>
</evidence>
<evidence type="ECO:0000256" key="1">
    <source>
        <dbReference type="ARBA" id="ARBA00004141"/>
    </source>
</evidence>